<dbReference type="Proteomes" id="UP000023152">
    <property type="component" value="Unassembled WGS sequence"/>
</dbReference>
<evidence type="ECO:0000313" key="8">
    <source>
        <dbReference type="Proteomes" id="UP000023152"/>
    </source>
</evidence>
<evidence type="ECO:0000259" key="6">
    <source>
        <dbReference type="PROSITE" id="PS50271"/>
    </source>
</evidence>
<dbReference type="PROSITE" id="PS00972">
    <property type="entry name" value="USP_1"/>
    <property type="match status" value="1"/>
</dbReference>
<dbReference type="InterPro" id="IPR013083">
    <property type="entry name" value="Znf_RING/FYVE/PHD"/>
</dbReference>
<dbReference type="PROSITE" id="PS50235">
    <property type="entry name" value="USP_3"/>
    <property type="match status" value="1"/>
</dbReference>
<dbReference type="InterPro" id="IPR018200">
    <property type="entry name" value="USP_CS"/>
</dbReference>
<dbReference type="SUPFAM" id="SSF54001">
    <property type="entry name" value="Cysteine proteinases"/>
    <property type="match status" value="1"/>
</dbReference>
<sequence>ESKHSEALLQLDPQNIRVSPNPKDWKCAACGANTNLWLNLSDAYIGCGRRQPDGSGGCGAASQHYDATNRIYPLSVKLGTITPDGADVYSYDEDDMVKDSFLAAHLSHWGINIMSLKKTEKTMEELEIDINKNFVFGMITEDGRSLVKPPFFFFFFKKKKKNIGINHISNFLFLILLLSKIKEKVTGASFIGLDNLGNSCYVNSLLQTVFSIPEIKKKYLNSADAILDSAPENPASDLVTQAAKLAVGLLTDRYSSQTEFSDRVERERLEKLIEHSKTQHKSIVVEESDEKEKGVKNTALKPRMWKRLVGQGHADFSTNHQQMQLIICGLFYCNNNNNNN</sequence>
<reference evidence="7 8" key="1">
    <citation type="journal article" date="2013" name="Curr. Biol.">
        <title>The Genome of the Foraminiferan Reticulomyxa filosa.</title>
        <authorList>
            <person name="Glockner G."/>
            <person name="Hulsmann N."/>
            <person name="Schleicher M."/>
            <person name="Noegel A.A."/>
            <person name="Eichinger L."/>
            <person name="Gallinger C."/>
            <person name="Pawlowski J."/>
            <person name="Sierra R."/>
            <person name="Euteneuer U."/>
            <person name="Pillet L."/>
            <person name="Moustafa A."/>
            <person name="Platzer M."/>
            <person name="Groth M."/>
            <person name="Szafranski K."/>
            <person name="Schliwa M."/>
        </authorList>
    </citation>
    <scope>NUCLEOTIDE SEQUENCE [LARGE SCALE GENOMIC DNA]</scope>
</reference>
<keyword evidence="1" id="KW-0479">Metal-binding</keyword>
<dbReference type="Pfam" id="PF02148">
    <property type="entry name" value="zf-UBP"/>
    <property type="match status" value="1"/>
</dbReference>
<feature type="domain" description="UBP-type" evidence="6">
    <location>
        <begin position="1"/>
        <end position="113"/>
    </location>
</feature>
<evidence type="ECO:0000256" key="4">
    <source>
        <dbReference type="PROSITE-ProRule" id="PRU00502"/>
    </source>
</evidence>
<organism evidence="7 8">
    <name type="scientific">Reticulomyxa filosa</name>
    <dbReference type="NCBI Taxonomy" id="46433"/>
    <lineage>
        <taxon>Eukaryota</taxon>
        <taxon>Sar</taxon>
        <taxon>Rhizaria</taxon>
        <taxon>Retaria</taxon>
        <taxon>Foraminifera</taxon>
        <taxon>Monothalamids</taxon>
        <taxon>Reticulomyxidae</taxon>
        <taxon>Reticulomyxa</taxon>
    </lineage>
</organism>
<name>X6NXW7_RETFI</name>
<dbReference type="AlphaFoldDB" id="X6NXW7"/>
<dbReference type="InterPro" id="IPR028889">
    <property type="entry name" value="USP"/>
</dbReference>
<keyword evidence="2 4" id="KW-0863">Zinc-finger</keyword>
<dbReference type="PROSITE" id="PS50271">
    <property type="entry name" value="ZF_UBP"/>
    <property type="match status" value="1"/>
</dbReference>
<dbReference type="InterPro" id="IPR001394">
    <property type="entry name" value="Peptidase_C19_UCH"/>
</dbReference>
<evidence type="ECO:0000256" key="1">
    <source>
        <dbReference type="ARBA" id="ARBA00022723"/>
    </source>
</evidence>
<dbReference type="SMART" id="SM00290">
    <property type="entry name" value="ZnF_UBP"/>
    <property type="match status" value="1"/>
</dbReference>
<proteinExistence type="predicted"/>
<evidence type="ECO:0000313" key="7">
    <source>
        <dbReference type="EMBL" id="ETO30821.1"/>
    </source>
</evidence>
<evidence type="ECO:0000256" key="3">
    <source>
        <dbReference type="ARBA" id="ARBA00022833"/>
    </source>
</evidence>
<dbReference type="OrthoDB" id="361536at2759"/>
<feature type="domain" description="USP" evidence="5">
    <location>
        <begin position="191"/>
        <end position="340"/>
    </location>
</feature>
<protein>
    <submittedName>
        <fullName evidence="7">Uncharacterized protein</fullName>
    </submittedName>
</protein>
<dbReference type="Gene3D" id="3.30.40.10">
    <property type="entry name" value="Zinc/RING finger domain, C3HC4 (zinc finger)"/>
    <property type="match status" value="1"/>
</dbReference>
<dbReference type="InterPro" id="IPR001607">
    <property type="entry name" value="Znf_UBP"/>
</dbReference>
<evidence type="ECO:0000259" key="5">
    <source>
        <dbReference type="PROSITE" id="PS50235"/>
    </source>
</evidence>
<dbReference type="Gene3D" id="3.90.70.10">
    <property type="entry name" value="Cysteine proteinases"/>
    <property type="match status" value="1"/>
</dbReference>
<dbReference type="InterPro" id="IPR038765">
    <property type="entry name" value="Papain-like_cys_pep_sf"/>
</dbReference>
<dbReference type="GO" id="GO:0008270">
    <property type="term" value="F:zinc ion binding"/>
    <property type="evidence" value="ECO:0007669"/>
    <property type="project" value="UniProtKB-KW"/>
</dbReference>
<comment type="caution">
    <text evidence="7">The sequence shown here is derived from an EMBL/GenBank/DDBJ whole genome shotgun (WGS) entry which is preliminary data.</text>
</comment>
<keyword evidence="3" id="KW-0862">Zinc</keyword>
<gene>
    <name evidence="7" type="ORF">RFI_06296</name>
</gene>
<dbReference type="GO" id="GO:0016579">
    <property type="term" value="P:protein deubiquitination"/>
    <property type="evidence" value="ECO:0007669"/>
    <property type="project" value="InterPro"/>
</dbReference>
<dbReference type="GO" id="GO:0004843">
    <property type="term" value="F:cysteine-type deubiquitinase activity"/>
    <property type="evidence" value="ECO:0007669"/>
    <property type="project" value="InterPro"/>
</dbReference>
<accession>X6NXW7</accession>
<dbReference type="SUPFAM" id="SSF57850">
    <property type="entry name" value="RING/U-box"/>
    <property type="match status" value="1"/>
</dbReference>
<feature type="non-terminal residue" evidence="7">
    <location>
        <position position="1"/>
    </location>
</feature>
<dbReference type="Pfam" id="PF00443">
    <property type="entry name" value="UCH"/>
    <property type="match status" value="1"/>
</dbReference>
<dbReference type="EMBL" id="ASPP01005293">
    <property type="protein sequence ID" value="ETO30821.1"/>
    <property type="molecule type" value="Genomic_DNA"/>
</dbReference>
<keyword evidence="8" id="KW-1185">Reference proteome</keyword>
<evidence type="ECO:0000256" key="2">
    <source>
        <dbReference type="ARBA" id="ARBA00022771"/>
    </source>
</evidence>